<dbReference type="Proteomes" id="UP001283361">
    <property type="component" value="Unassembled WGS sequence"/>
</dbReference>
<evidence type="ECO:0000313" key="2">
    <source>
        <dbReference type="Proteomes" id="UP001283361"/>
    </source>
</evidence>
<proteinExistence type="predicted"/>
<name>A0AAE0YY05_9GAST</name>
<protein>
    <submittedName>
        <fullName evidence="1">Uncharacterized protein</fullName>
    </submittedName>
</protein>
<organism evidence="1 2">
    <name type="scientific">Elysia crispata</name>
    <name type="common">lettuce slug</name>
    <dbReference type="NCBI Taxonomy" id="231223"/>
    <lineage>
        <taxon>Eukaryota</taxon>
        <taxon>Metazoa</taxon>
        <taxon>Spiralia</taxon>
        <taxon>Lophotrochozoa</taxon>
        <taxon>Mollusca</taxon>
        <taxon>Gastropoda</taxon>
        <taxon>Heterobranchia</taxon>
        <taxon>Euthyneura</taxon>
        <taxon>Panpulmonata</taxon>
        <taxon>Sacoglossa</taxon>
        <taxon>Placobranchoidea</taxon>
        <taxon>Plakobranchidae</taxon>
        <taxon>Elysia</taxon>
    </lineage>
</organism>
<dbReference type="AlphaFoldDB" id="A0AAE0YY05"/>
<reference evidence="1" key="1">
    <citation type="journal article" date="2023" name="G3 (Bethesda)">
        <title>A reference genome for the long-term kleptoplast-retaining sea slug Elysia crispata morphotype clarki.</title>
        <authorList>
            <person name="Eastman K.E."/>
            <person name="Pendleton A.L."/>
            <person name="Shaikh M.A."/>
            <person name="Suttiyut T."/>
            <person name="Ogas R."/>
            <person name="Tomko P."/>
            <person name="Gavelis G."/>
            <person name="Widhalm J.R."/>
            <person name="Wisecaver J.H."/>
        </authorList>
    </citation>
    <scope>NUCLEOTIDE SEQUENCE</scope>
    <source>
        <strain evidence="1">ECLA1</strain>
    </source>
</reference>
<gene>
    <name evidence="1" type="ORF">RRG08_027109</name>
</gene>
<sequence length="95" mass="10177">MACAGRRSQSTCGPILKHLCHVTITLQSESAGPGGAGMARGFITVGGECLEKELLFSPLHSLVPRSYLVSSRHSSSLLLQSHSISCLSRRLDNRI</sequence>
<evidence type="ECO:0000313" key="1">
    <source>
        <dbReference type="EMBL" id="KAK3759200.1"/>
    </source>
</evidence>
<comment type="caution">
    <text evidence="1">The sequence shown here is derived from an EMBL/GenBank/DDBJ whole genome shotgun (WGS) entry which is preliminary data.</text>
</comment>
<keyword evidence="2" id="KW-1185">Reference proteome</keyword>
<dbReference type="EMBL" id="JAWDGP010005151">
    <property type="protein sequence ID" value="KAK3759200.1"/>
    <property type="molecule type" value="Genomic_DNA"/>
</dbReference>
<accession>A0AAE0YY05</accession>